<dbReference type="AlphaFoldDB" id="A0A8T1WZQ3"/>
<protein>
    <recommendedName>
        <fullName evidence="6">Alpha-type protein kinase domain-containing protein</fullName>
    </recommendedName>
</protein>
<evidence type="ECO:0000313" key="7">
    <source>
        <dbReference type="EMBL" id="KAG7397189.1"/>
    </source>
</evidence>
<dbReference type="PANTHER" id="PTHR45992:SF2">
    <property type="entry name" value="EUKARYOTIC ELONGATION FACTOR 2 KINASE"/>
    <property type="match status" value="1"/>
</dbReference>
<keyword evidence="3" id="KW-0547">Nucleotide-binding</keyword>
<feature type="domain" description="Alpha-type protein kinase" evidence="6">
    <location>
        <begin position="24"/>
        <end position="242"/>
    </location>
</feature>
<dbReference type="GO" id="GO:1903013">
    <property type="term" value="P:response to differentiation-inducing factor 1"/>
    <property type="evidence" value="ECO:0007669"/>
    <property type="project" value="TreeGrafter"/>
</dbReference>
<evidence type="ECO:0000313" key="8">
    <source>
        <dbReference type="Proteomes" id="UP000693981"/>
    </source>
</evidence>
<accession>A0A8T1WZQ3</accession>
<keyword evidence="8" id="KW-1185">Reference proteome</keyword>
<evidence type="ECO:0000256" key="5">
    <source>
        <dbReference type="ARBA" id="ARBA00022840"/>
    </source>
</evidence>
<dbReference type="CDD" id="cd04515">
    <property type="entry name" value="Alpha_kinase"/>
    <property type="match status" value="1"/>
</dbReference>
<comment type="caution">
    <text evidence="7">The sequence shown here is derived from an EMBL/GenBank/DDBJ whole genome shotgun (WGS) entry which is preliminary data.</text>
</comment>
<dbReference type="PANTHER" id="PTHR45992">
    <property type="entry name" value="EUKARYOTIC ELONGATION FACTOR 2 KINASE-RELATED"/>
    <property type="match status" value="1"/>
</dbReference>
<dbReference type="InterPro" id="IPR004166">
    <property type="entry name" value="a-kinase_dom"/>
</dbReference>
<evidence type="ECO:0000256" key="3">
    <source>
        <dbReference type="ARBA" id="ARBA00022741"/>
    </source>
</evidence>
<sequence length="350" mass="39582">MKPLTWSEVDRSPKISAVRHCLHFPVSEGIDWKDLNLEHSQQETEIKLLRDYFSKGSMRSAHVMYDCKMEKYFVAKFYIRKPASASTLKIDVEMQIVAKQLAKLFSLSDKVQASVDFVLTCWYEIKNPIEAGLSSSMTLFTAEPYIKGVFKKYNNNNGWINPGRLELNDTAQAFSHFTWEKTLGQLMVVDLQGVGSIFTDPQIHSLADDQFGCGNLSNAGMKAFFASHECNSVCKELGFRPLRRSSASKTDTKAASPSTEDRVMTCSCPLCGAITTVQHCEFTAAHQQGREIYCEPCLAEMNAQQERQCNVCDETFHVAPYWHLMKGKEMPTACKDCKAKVNWMENTARK</sequence>
<keyword evidence="1" id="KW-0723">Serine/threonine-protein kinase</keyword>
<keyword evidence="4" id="KW-0418">Kinase</keyword>
<dbReference type="GO" id="GO:0031037">
    <property type="term" value="P:myosin II filament disassembly"/>
    <property type="evidence" value="ECO:0007669"/>
    <property type="project" value="TreeGrafter"/>
</dbReference>
<dbReference type="Proteomes" id="UP000693981">
    <property type="component" value="Unassembled WGS sequence"/>
</dbReference>
<reference evidence="7" key="1">
    <citation type="submission" date="2021-02" db="EMBL/GenBank/DDBJ databases">
        <authorList>
            <person name="Palmer J.M."/>
        </authorList>
    </citation>
    <scope>NUCLEOTIDE SEQUENCE</scope>
    <source>
        <strain evidence="7">SCRP23</strain>
    </source>
</reference>
<organism evidence="7 8">
    <name type="scientific">Phytophthora boehmeriae</name>
    <dbReference type="NCBI Taxonomy" id="109152"/>
    <lineage>
        <taxon>Eukaryota</taxon>
        <taxon>Sar</taxon>
        <taxon>Stramenopiles</taxon>
        <taxon>Oomycota</taxon>
        <taxon>Peronosporomycetes</taxon>
        <taxon>Peronosporales</taxon>
        <taxon>Peronosporaceae</taxon>
        <taxon>Phytophthora</taxon>
    </lineage>
</organism>
<dbReference type="GO" id="GO:0005524">
    <property type="term" value="F:ATP binding"/>
    <property type="evidence" value="ECO:0007669"/>
    <property type="project" value="UniProtKB-KW"/>
</dbReference>
<keyword evidence="2" id="KW-0808">Transferase</keyword>
<dbReference type="OrthoDB" id="301415at2759"/>
<dbReference type="SMART" id="SM00811">
    <property type="entry name" value="Alpha_kinase"/>
    <property type="match status" value="1"/>
</dbReference>
<dbReference type="InterPro" id="IPR051852">
    <property type="entry name" value="Alpha-type_PK"/>
</dbReference>
<evidence type="ECO:0000256" key="4">
    <source>
        <dbReference type="ARBA" id="ARBA00022777"/>
    </source>
</evidence>
<proteinExistence type="predicted"/>
<dbReference type="Pfam" id="PF02816">
    <property type="entry name" value="Alpha_kinase"/>
    <property type="match status" value="1"/>
</dbReference>
<dbReference type="EMBL" id="JAGDFL010000122">
    <property type="protein sequence ID" value="KAG7397189.1"/>
    <property type="molecule type" value="Genomic_DNA"/>
</dbReference>
<evidence type="ECO:0000256" key="2">
    <source>
        <dbReference type="ARBA" id="ARBA00022679"/>
    </source>
</evidence>
<evidence type="ECO:0000256" key="1">
    <source>
        <dbReference type="ARBA" id="ARBA00022527"/>
    </source>
</evidence>
<gene>
    <name evidence="7" type="ORF">PHYBOEH_001128</name>
</gene>
<dbReference type="GO" id="GO:0004674">
    <property type="term" value="F:protein serine/threonine kinase activity"/>
    <property type="evidence" value="ECO:0007669"/>
    <property type="project" value="UniProtKB-KW"/>
</dbReference>
<evidence type="ECO:0000259" key="6">
    <source>
        <dbReference type="PROSITE" id="PS51158"/>
    </source>
</evidence>
<keyword evidence="5" id="KW-0067">ATP-binding</keyword>
<dbReference type="PROSITE" id="PS51158">
    <property type="entry name" value="ALPHA_KINASE"/>
    <property type="match status" value="1"/>
</dbReference>
<name>A0A8T1WZQ3_9STRA</name>